<dbReference type="Gene3D" id="3.40.50.300">
    <property type="entry name" value="P-loop containing nucleotide triphosphate hydrolases"/>
    <property type="match status" value="1"/>
</dbReference>
<dbReference type="InterPro" id="IPR050130">
    <property type="entry name" value="ClpA_ClpB"/>
</dbReference>
<name>Q4MYA0_THEPA</name>
<dbReference type="PRINTS" id="PR00300">
    <property type="entry name" value="CLPPROTEASEA"/>
</dbReference>
<protein>
    <submittedName>
        <fullName evidence="4">ClpC molecular chaperone, putative</fullName>
    </submittedName>
</protein>
<dbReference type="STRING" id="5875.Q4MYA0"/>
<keyword evidence="2" id="KW-0067">ATP-binding</keyword>
<keyword evidence="5" id="KW-1185">Reference proteome</keyword>
<organism evidence="4 5">
    <name type="scientific">Theileria parva</name>
    <name type="common">East coast fever infection agent</name>
    <dbReference type="NCBI Taxonomy" id="5875"/>
    <lineage>
        <taxon>Eukaryota</taxon>
        <taxon>Sar</taxon>
        <taxon>Alveolata</taxon>
        <taxon>Apicomplexa</taxon>
        <taxon>Aconoidasida</taxon>
        <taxon>Piroplasmida</taxon>
        <taxon>Theileriidae</taxon>
        <taxon>Theileria</taxon>
    </lineage>
</organism>
<dbReference type="InterPro" id="IPR027417">
    <property type="entry name" value="P-loop_NTPase"/>
</dbReference>
<feature type="domain" description="AAA+ ATPase" evidence="3">
    <location>
        <begin position="257"/>
        <end position="428"/>
    </location>
</feature>
<dbReference type="KEGG" id="tpv:TP05_0023"/>
<dbReference type="EMBL" id="AAGK01000009">
    <property type="protein sequence ID" value="EAN30409.1"/>
    <property type="molecule type" value="Genomic_DNA"/>
</dbReference>
<dbReference type="InterPro" id="IPR001270">
    <property type="entry name" value="ClpA/B"/>
</dbReference>
<proteinExistence type="predicted"/>
<accession>Q4MYA0</accession>
<dbReference type="InParanoid" id="Q4MYA0"/>
<dbReference type="GO" id="GO:0016887">
    <property type="term" value="F:ATP hydrolysis activity"/>
    <property type="evidence" value="ECO:0007669"/>
    <property type="project" value="InterPro"/>
</dbReference>
<dbReference type="InterPro" id="IPR003959">
    <property type="entry name" value="ATPase_AAA_core"/>
</dbReference>
<dbReference type="InterPro" id="IPR003593">
    <property type="entry name" value="AAA+_ATPase"/>
</dbReference>
<evidence type="ECO:0000256" key="2">
    <source>
        <dbReference type="ARBA" id="ARBA00022840"/>
    </source>
</evidence>
<comment type="caution">
    <text evidence="4">The sequence shown here is derived from an EMBL/GenBank/DDBJ whole genome shotgun (WGS) entry which is preliminary data.</text>
</comment>
<gene>
    <name evidence="4" type="ordered locus">TP05_0023</name>
</gene>
<dbReference type="OMA" id="NINRSHI"/>
<dbReference type="Pfam" id="PF07724">
    <property type="entry name" value="AAA_2"/>
    <property type="match status" value="1"/>
</dbReference>
<dbReference type="PANTHER" id="PTHR11638:SF18">
    <property type="entry name" value="HEAT SHOCK PROTEIN 104"/>
    <property type="match status" value="1"/>
</dbReference>
<dbReference type="SUPFAM" id="SSF52540">
    <property type="entry name" value="P-loop containing nucleoside triphosphate hydrolases"/>
    <property type="match status" value="1"/>
</dbReference>
<keyword evidence="1" id="KW-0547">Nucleotide-binding</keyword>
<dbReference type="GO" id="GO:0034605">
    <property type="term" value="P:cellular response to heat"/>
    <property type="evidence" value="ECO:0007669"/>
    <property type="project" value="TreeGrafter"/>
</dbReference>
<evidence type="ECO:0000259" key="3">
    <source>
        <dbReference type="SMART" id="SM00382"/>
    </source>
</evidence>
<reference evidence="4 5" key="1">
    <citation type="journal article" date="2005" name="Science">
        <title>Genome sequence of Theileria parva, a bovine pathogen that transforms lymphocytes.</title>
        <authorList>
            <person name="Gardner M.J."/>
            <person name="Bishop R."/>
            <person name="Shah T."/>
            <person name="de Villiers E.P."/>
            <person name="Carlton J.M."/>
            <person name="Hall N."/>
            <person name="Ren Q."/>
            <person name="Paulsen I.T."/>
            <person name="Pain A."/>
            <person name="Berriman M."/>
            <person name="Wilson R.J.M."/>
            <person name="Sato S."/>
            <person name="Ralph S.A."/>
            <person name="Mann D.J."/>
            <person name="Xiong Z."/>
            <person name="Shallom S.J."/>
            <person name="Weidman J."/>
            <person name="Jiang L."/>
            <person name="Lynn J."/>
            <person name="Weaver B."/>
            <person name="Shoaibi A."/>
            <person name="Domingo A.R."/>
            <person name="Wasawo D."/>
            <person name="Crabtree J."/>
            <person name="Wortman J.R."/>
            <person name="Haas B."/>
            <person name="Angiuoli S.V."/>
            <person name="Creasy T.H."/>
            <person name="Lu C."/>
            <person name="Suh B."/>
            <person name="Silva J.C."/>
            <person name="Utterback T.R."/>
            <person name="Feldblyum T.V."/>
            <person name="Pertea M."/>
            <person name="Allen J."/>
            <person name="Nierman W.C."/>
            <person name="Taracha E.L.N."/>
            <person name="Salzberg S.L."/>
            <person name="White O.R."/>
            <person name="Fitzhugh H.A."/>
            <person name="Morzaria S."/>
            <person name="Venter J.C."/>
            <person name="Fraser C.M."/>
            <person name="Nene V."/>
        </authorList>
    </citation>
    <scope>NUCLEOTIDE SEQUENCE [LARGE SCALE GENOMIC DNA]</scope>
    <source>
        <strain evidence="4 5">Muguga</strain>
    </source>
</reference>
<dbReference type="GO" id="GO:0005737">
    <property type="term" value="C:cytoplasm"/>
    <property type="evidence" value="ECO:0007669"/>
    <property type="project" value="TreeGrafter"/>
</dbReference>
<dbReference type="GO" id="GO:0005524">
    <property type="term" value="F:ATP binding"/>
    <property type="evidence" value="ECO:0007669"/>
    <property type="project" value="UniProtKB-KW"/>
</dbReference>
<dbReference type="CDD" id="cd19499">
    <property type="entry name" value="RecA-like_ClpB_Hsp104-like"/>
    <property type="match status" value="1"/>
</dbReference>
<sequence>MSRSKKFLKYINRHIYNYLLNTNTKLRHYKDFLLKIIKYDKIKLFFLENFIISSHFNYKLKCITFKLYVKFLSNIKILNNFTFVNNYKEEKNYFFKTYIIFEQLIKIYNVINKNFLIIIDKLHKNYIYDLLEINDKKINKIIRTKYNKNKHTYFTPIYASTQKINIILNKYQDYNYTCERLQCYNCRKNNKSLIYNKNNLFEKNLNSVVSENHNQNIITFINTFNFNTKYSIFGQNENIDIISKKLIRLDNNKYNKPIANFLLCGPSGTGKTDICKILSTYLGSEKQNLIKLDMSELAEEHSVSRLLGSPPGYVGGGKSKKSKTLVDEIIDKPNSVVLLDEIEKAYKRLCYIFLQILDEGILIDSSGTVGNFTNSFVVFTSNLGIRSSNKNSLSEHEYKQDVINSITDYFPPEFINRLDNILIFNYLDINSLYNISHKFVKSCYNNVITKKRFNYIVSLLSSSSFGGSRLLLNNFDKMLSNSKGQEKLFVDYKNQLLKCVIL</sequence>
<evidence type="ECO:0000313" key="5">
    <source>
        <dbReference type="Proteomes" id="UP000001949"/>
    </source>
</evidence>
<dbReference type="SMART" id="SM00382">
    <property type="entry name" value="AAA"/>
    <property type="match status" value="1"/>
</dbReference>
<dbReference type="VEuPathDB" id="PiroplasmaDB:TpMuguga_05g00023"/>
<evidence type="ECO:0000313" key="4">
    <source>
        <dbReference type="EMBL" id="EAN30409.1"/>
    </source>
</evidence>
<dbReference type="Proteomes" id="UP000001949">
    <property type="component" value="Unassembled WGS sequence"/>
</dbReference>
<dbReference type="AlphaFoldDB" id="Q4MYA0"/>
<evidence type="ECO:0000256" key="1">
    <source>
        <dbReference type="ARBA" id="ARBA00022741"/>
    </source>
</evidence>
<dbReference type="eggNOG" id="KOG1051">
    <property type="taxonomic scope" value="Eukaryota"/>
</dbReference>
<dbReference type="PANTHER" id="PTHR11638">
    <property type="entry name" value="ATP-DEPENDENT CLP PROTEASE"/>
    <property type="match status" value="1"/>
</dbReference>